<keyword evidence="5" id="KW-0732">Signal</keyword>
<feature type="transmembrane region" description="Helical" evidence="16">
    <location>
        <begin position="487"/>
        <end position="509"/>
    </location>
</feature>
<dbReference type="FunFam" id="2.120.10.30:FF:000241">
    <property type="entry name" value="Low-density lipoprotein receptor-related protein 6"/>
    <property type="match status" value="1"/>
</dbReference>
<dbReference type="PANTHER" id="PTHR46513:SF13">
    <property type="entry name" value="EGF-LIKE DOMAIN-CONTAINING PROTEIN"/>
    <property type="match status" value="1"/>
</dbReference>
<keyword evidence="7 16" id="KW-1133">Transmembrane helix</keyword>
<keyword evidence="4 16" id="KW-0812">Transmembrane</keyword>
<dbReference type="InterPro" id="IPR009030">
    <property type="entry name" value="Growth_fac_rcpt_cys_sf"/>
</dbReference>
<dbReference type="PROSITE" id="PS50068">
    <property type="entry name" value="LDLRA_2"/>
    <property type="match status" value="1"/>
</dbReference>
<keyword evidence="6" id="KW-0677">Repeat</keyword>
<dbReference type="Gene3D" id="2.120.10.30">
    <property type="entry name" value="TolB, C-terminal domain"/>
    <property type="match status" value="1"/>
</dbReference>
<dbReference type="CDD" id="cd00112">
    <property type="entry name" value="LDLa"/>
    <property type="match status" value="1"/>
</dbReference>
<evidence type="ECO:0000256" key="13">
    <source>
        <dbReference type="PROSITE-ProRule" id="PRU00124"/>
    </source>
</evidence>
<feature type="compositionally biased region" description="Low complexity" evidence="15">
    <location>
        <begin position="447"/>
        <end position="465"/>
    </location>
</feature>
<dbReference type="SUPFAM" id="SSF63825">
    <property type="entry name" value="YWTD domain"/>
    <property type="match status" value="1"/>
</dbReference>
<comment type="subcellular location">
    <subcellularLocation>
        <location evidence="1">Membrane</location>
        <topology evidence="1">Single-pass membrane protein</topology>
    </subcellularLocation>
</comment>
<evidence type="ECO:0000256" key="1">
    <source>
        <dbReference type="ARBA" id="ARBA00004167"/>
    </source>
</evidence>
<dbReference type="EMBL" id="CACRXK020005680">
    <property type="protein sequence ID" value="CAB4007042.1"/>
    <property type="molecule type" value="Genomic_DNA"/>
</dbReference>
<feature type="compositionally biased region" description="Polar residues" evidence="15">
    <location>
        <begin position="436"/>
        <end position="446"/>
    </location>
</feature>
<evidence type="ECO:0000256" key="9">
    <source>
        <dbReference type="ARBA" id="ARBA00023157"/>
    </source>
</evidence>
<dbReference type="FunFam" id="2.10.25.10:FF:000240">
    <property type="entry name" value="Vitamin K-dependent protein S"/>
    <property type="match status" value="2"/>
</dbReference>
<gene>
    <name evidence="17" type="ORF">PACLA_8A020123</name>
</gene>
<name>A0A7D9IHF2_PARCT</name>
<comment type="caution">
    <text evidence="17">The sequence shown here is derived from an EMBL/GenBank/DDBJ whole genome shotgun (WGS) entry which is preliminary data.</text>
</comment>
<dbReference type="InterPro" id="IPR000152">
    <property type="entry name" value="EGF-type_Asp/Asn_hydroxyl_site"/>
</dbReference>
<sequence length="599" mass="66346">FTCGSNGYKCKDVLKCIDNTKTCDKNLDCPAGDDEESCLINECEKDGGNCSHICHDTETSYYCSCKHGFKMMNDSKTCKDINECDTIGKCSQVCTNTEGSYKCSCKSGYVLSPNGRNCIPTSGKKKEKLLIAVGLDVRSIEHDGSRMKCVVKKNIKNVVAVAVHHKKNIIFWADAYIGEIFSSILGHKNISAKIVQVATGSSLKDLAIDWITEKLYWLTTTSQVSTIHVAEFNGSNKKTVYTVKEDIHSIAVDPLGGYLYWTNLNARKISRAYMNGEHKEDIITTSLLSPTGLTIDYPNNKLFWLDSKTHYIESSDLDGNNRRRIEVYDLRFPFDIAVFGDNIYWSDSNLKTVSSANKFTGKNKTVLINSENIASFVPKGISIHHFLSQPAPGDNPCTNNGGCSHLCLLIPNGFQCACPETGDLLPDQKNCKMPAKSTTTPMSQDAKSTTPSTTTGTKTSTIPKTQQTSPGVVAPSKSERSGMSHPVLGGIIAGVVFILLILIIVIVWYRRRNNASKMEIHYNSEVGKVKILSADGRNPTQSKKDVDRDAYFKFPNKNFKEFDIDEEDDEDVDNIGEKQPVLKTFSRQEDEQGLINDLV</sequence>
<keyword evidence="18" id="KW-1185">Reference proteome</keyword>
<evidence type="ECO:0000256" key="3">
    <source>
        <dbReference type="ARBA" id="ARBA00022583"/>
    </source>
</evidence>
<feature type="disulfide bond" evidence="12">
    <location>
        <begin position="84"/>
        <end position="94"/>
    </location>
</feature>
<organism evidence="17 18">
    <name type="scientific">Paramuricea clavata</name>
    <name type="common">Red gorgonian</name>
    <name type="synonym">Violescent sea-whip</name>
    <dbReference type="NCBI Taxonomy" id="317549"/>
    <lineage>
        <taxon>Eukaryota</taxon>
        <taxon>Metazoa</taxon>
        <taxon>Cnidaria</taxon>
        <taxon>Anthozoa</taxon>
        <taxon>Octocorallia</taxon>
        <taxon>Malacalcyonacea</taxon>
        <taxon>Plexauridae</taxon>
        <taxon>Paramuricea</taxon>
    </lineage>
</organism>
<evidence type="ECO:0000313" key="17">
    <source>
        <dbReference type="EMBL" id="CAB4007042.1"/>
    </source>
</evidence>
<evidence type="ECO:0000256" key="2">
    <source>
        <dbReference type="ARBA" id="ARBA00022536"/>
    </source>
</evidence>
<keyword evidence="2 12" id="KW-0245">EGF-like domain</keyword>
<dbReference type="Gene3D" id="4.10.400.10">
    <property type="entry name" value="Low-density Lipoprotein Receptor"/>
    <property type="match status" value="1"/>
</dbReference>
<dbReference type="Proteomes" id="UP001152795">
    <property type="component" value="Unassembled WGS sequence"/>
</dbReference>
<dbReference type="SMART" id="SM00179">
    <property type="entry name" value="EGF_CA"/>
    <property type="match status" value="2"/>
</dbReference>
<feature type="repeat" description="LDL-receptor class B" evidence="14">
    <location>
        <begin position="300"/>
        <end position="342"/>
    </location>
</feature>
<dbReference type="InterPro" id="IPR050778">
    <property type="entry name" value="Cueball_EGF_LRP_Nidogen"/>
</dbReference>
<keyword evidence="8 16" id="KW-0472">Membrane</keyword>
<proteinExistence type="predicted"/>
<dbReference type="SMART" id="SM00135">
    <property type="entry name" value="LY"/>
    <property type="match status" value="5"/>
</dbReference>
<dbReference type="SUPFAM" id="SSF57196">
    <property type="entry name" value="EGF/Laminin"/>
    <property type="match status" value="1"/>
</dbReference>
<dbReference type="Pfam" id="PF14670">
    <property type="entry name" value="FXa_inhibition"/>
    <property type="match status" value="1"/>
</dbReference>
<dbReference type="PANTHER" id="PTHR46513">
    <property type="entry name" value="VITELLOGENIN RECEPTOR-LIKE PROTEIN-RELATED-RELATED"/>
    <property type="match status" value="1"/>
</dbReference>
<keyword evidence="11" id="KW-0325">Glycoprotein</keyword>
<evidence type="ECO:0000256" key="8">
    <source>
        <dbReference type="ARBA" id="ARBA00023136"/>
    </source>
</evidence>
<dbReference type="CDD" id="cd00054">
    <property type="entry name" value="EGF_CA"/>
    <property type="match status" value="2"/>
</dbReference>
<dbReference type="InterPro" id="IPR000742">
    <property type="entry name" value="EGF"/>
</dbReference>
<evidence type="ECO:0000256" key="5">
    <source>
        <dbReference type="ARBA" id="ARBA00022729"/>
    </source>
</evidence>
<dbReference type="OrthoDB" id="5958943at2759"/>
<dbReference type="Pfam" id="PF00057">
    <property type="entry name" value="Ldl_recept_a"/>
    <property type="match status" value="1"/>
</dbReference>
<evidence type="ECO:0000256" key="16">
    <source>
        <dbReference type="SAM" id="Phobius"/>
    </source>
</evidence>
<dbReference type="PROSITE" id="PS51120">
    <property type="entry name" value="LDLRB"/>
    <property type="match status" value="2"/>
</dbReference>
<evidence type="ECO:0000256" key="14">
    <source>
        <dbReference type="PROSITE-ProRule" id="PRU00461"/>
    </source>
</evidence>
<evidence type="ECO:0000256" key="4">
    <source>
        <dbReference type="ARBA" id="ARBA00022692"/>
    </source>
</evidence>
<evidence type="ECO:0000256" key="11">
    <source>
        <dbReference type="ARBA" id="ARBA00023180"/>
    </source>
</evidence>
<dbReference type="InterPro" id="IPR001881">
    <property type="entry name" value="EGF-like_Ca-bd_dom"/>
</dbReference>
<dbReference type="InterPro" id="IPR011042">
    <property type="entry name" value="6-blade_b-propeller_TolB-like"/>
</dbReference>
<evidence type="ECO:0000256" key="12">
    <source>
        <dbReference type="PROSITE-ProRule" id="PRU00076"/>
    </source>
</evidence>
<dbReference type="SMART" id="SM00192">
    <property type="entry name" value="LDLa"/>
    <property type="match status" value="1"/>
</dbReference>
<dbReference type="SMART" id="SM00181">
    <property type="entry name" value="EGF"/>
    <property type="match status" value="3"/>
</dbReference>
<dbReference type="AlphaFoldDB" id="A0A7D9IHF2"/>
<dbReference type="GO" id="GO:0005509">
    <property type="term" value="F:calcium ion binding"/>
    <property type="evidence" value="ECO:0007669"/>
    <property type="project" value="InterPro"/>
</dbReference>
<dbReference type="GO" id="GO:0016020">
    <property type="term" value="C:membrane"/>
    <property type="evidence" value="ECO:0007669"/>
    <property type="project" value="UniProtKB-SubCell"/>
</dbReference>
<dbReference type="GO" id="GO:0006897">
    <property type="term" value="P:endocytosis"/>
    <property type="evidence" value="ECO:0007669"/>
    <property type="project" value="UniProtKB-KW"/>
</dbReference>
<dbReference type="PROSITE" id="PS50026">
    <property type="entry name" value="EGF_3"/>
    <property type="match status" value="1"/>
</dbReference>
<dbReference type="InterPro" id="IPR026823">
    <property type="entry name" value="cEGF"/>
</dbReference>
<dbReference type="InterPro" id="IPR018097">
    <property type="entry name" value="EGF_Ca-bd_CS"/>
</dbReference>
<dbReference type="Pfam" id="PF12662">
    <property type="entry name" value="cEGF"/>
    <property type="match status" value="1"/>
</dbReference>
<dbReference type="PROSITE" id="PS00010">
    <property type="entry name" value="ASX_HYDROXYL"/>
    <property type="match status" value="1"/>
</dbReference>
<protein>
    <submittedName>
        <fullName evidence="17">Very low-density lipo receptor-like isoform X1</fullName>
    </submittedName>
</protein>
<dbReference type="InterPro" id="IPR023415">
    <property type="entry name" value="LDLR_class-A_CS"/>
</dbReference>
<evidence type="ECO:0000256" key="10">
    <source>
        <dbReference type="ARBA" id="ARBA00023170"/>
    </source>
</evidence>
<feature type="disulfide bond" evidence="13">
    <location>
        <begin position="23"/>
        <end position="38"/>
    </location>
</feature>
<evidence type="ECO:0000256" key="7">
    <source>
        <dbReference type="ARBA" id="ARBA00022989"/>
    </source>
</evidence>
<evidence type="ECO:0000256" key="6">
    <source>
        <dbReference type="ARBA" id="ARBA00022737"/>
    </source>
</evidence>
<evidence type="ECO:0000256" key="15">
    <source>
        <dbReference type="SAM" id="MobiDB-lite"/>
    </source>
</evidence>
<feature type="repeat" description="LDL-receptor class B" evidence="14">
    <location>
        <begin position="257"/>
        <end position="299"/>
    </location>
</feature>
<accession>A0A7D9IHF2</accession>
<keyword evidence="9 12" id="KW-1015">Disulfide bond</keyword>
<dbReference type="InterPro" id="IPR002172">
    <property type="entry name" value="LDrepeatLR_classA_rpt"/>
</dbReference>
<reference evidence="17" key="1">
    <citation type="submission" date="2020-04" db="EMBL/GenBank/DDBJ databases">
        <authorList>
            <person name="Alioto T."/>
            <person name="Alioto T."/>
            <person name="Gomez Garrido J."/>
        </authorList>
    </citation>
    <scope>NUCLEOTIDE SEQUENCE</scope>
    <source>
        <strain evidence="17">A484AB</strain>
    </source>
</reference>
<dbReference type="PROSITE" id="PS01186">
    <property type="entry name" value="EGF_2"/>
    <property type="match status" value="2"/>
</dbReference>
<feature type="non-terminal residue" evidence="17">
    <location>
        <position position="599"/>
    </location>
</feature>
<dbReference type="Pfam" id="PF00058">
    <property type="entry name" value="Ldl_recept_b"/>
    <property type="match status" value="2"/>
</dbReference>
<evidence type="ECO:0000313" key="18">
    <source>
        <dbReference type="Proteomes" id="UP001152795"/>
    </source>
</evidence>
<dbReference type="PROSITE" id="PS01187">
    <property type="entry name" value="EGF_CA"/>
    <property type="match status" value="1"/>
</dbReference>
<dbReference type="InterPro" id="IPR000033">
    <property type="entry name" value="LDLR_classB_rpt"/>
</dbReference>
<dbReference type="SUPFAM" id="SSF57184">
    <property type="entry name" value="Growth factor receptor domain"/>
    <property type="match status" value="1"/>
</dbReference>
<dbReference type="InterPro" id="IPR036055">
    <property type="entry name" value="LDL_receptor-like_sf"/>
</dbReference>
<dbReference type="PROSITE" id="PS01209">
    <property type="entry name" value="LDLRA_1"/>
    <property type="match status" value="1"/>
</dbReference>
<comment type="caution">
    <text evidence="12">Lacks conserved residue(s) required for the propagation of feature annotation.</text>
</comment>
<dbReference type="Gene3D" id="2.10.25.10">
    <property type="entry name" value="Laminin"/>
    <property type="match status" value="2"/>
</dbReference>
<keyword evidence="10 17" id="KW-0675">Receptor</keyword>
<keyword evidence="3" id="KW-0254">Endocytosis</keyword>
<feature type="region of interest" description="Disordered" evidence="15">
    <location>
        <begin position="434"/>
        <end position="480"/>
    </location>
</feature>